<organism evidence="1 2">
    <name type="scientific">Mythimna loreyi</name>
    <dbReference type="NCBI Taxonomy" id="667449"/>
    <lineage>
        <taxon>Eukaryota</taxon>
        <taxon>Metazoa</taxon>
        <taxon>Ecdysozoa</taxon>
        <taxon>Arthropoda</taxon>
        <taxon>Hexapoda</taxon>
        <taxon>Insecta</taxon>
        <taxon>Pterygota</taxon>
        <taxon>Neoptera</taxon>
        <taxon>Endopterygota</taxon>
        <taxon>Lepidoptera</taxon>
        <taxon>Glossata</taxon>
        <taxon>Ditrysia</taxon>
        <taxon>Noctuoidea</taxon>
        <taxon>Noctuidae</taxon>
        <taxon>Noctuinae</taxon>
        <taxon>Hadenini</taxon>
        <taxon>Mythimna</taxon>
    </lineage>
</organism>
<accession>A0ACC2QUT2</accession>
<keyword evidence="2" id="KW-1185">Reference proteome</keyword>
<evidence type="ECO:0000313" key="1">
    <source>
        <dbReference type="EMBL" id="KAJ8725956.1"/>
    </source>
</evidence>
<evidence type="ECO:0000313" key="2">
    <source>
        <dbReference type="Proteomes" id="UP001231649"/>
    </source>
</evidence>
<reference evidence="1" key="1">
    <citation type="submission" date="2023-03" db="EMBL/GenBank/DDBJ databases">
        <title>Chromosome-level genomes of two armyworms, Mythimna separata and Mythimna loreyi, provide insights into the biosynthesis and reception of sex pheromones.</title>
        <authorList>
            <person name="Zhao H."/>
        </authorList>
    </citation>
    <scope>NUCLEOTIDE SEQUENCE</scope>
    <source>
        <strain evidence="1">BeijingLab</strain>
    </source>
</reference>
<comment type="caution">
    <text evidence="1">The sequence shown here is derived from an EMBL/GenBank/DDBJ whole genome shotgun (WGS) entry which is preliminary data.</text>
</comment>
<name>A0ACC2QUT2_9NEOP</name>
<dbReference type="EMBL" id="CM056791">
    <property type="protein sequence ID" value="KAJ8725956.1"/>
    <property type="molecule type" value="Genomic_DNA"/>
</dbReference>
<dbReference type="Proteomes" id="UP001231649">
    <property type="component" value="Chromosome 15"/>
</dbReference>
<sequence length="292" mass="33699">MSIPSSKIYAYADDTAILVQGRTWEEVKAKAEFALSEIMNWLDLNLLTLNLSKTYFIPFAIRRNTKPTNTFAITAHSCQSRMVLCTCPTIVKADSVKYLGVHIDDGLRWEKHLDTLSNRTLRLIHIFKSLRESAGFDTLKMVYLALCQSIIGYCITAWGGAAKTCFLRAERAQRAILKVMTGKPRRYPTTQLYIDCQVLTVRQLFVLRSVLRVHGCLPPSDPRKRTYIPSSIQHNTSFAKRQYYVLSVHIYKKLQKELDIIDLNKHRVNLKTTEWLKQQDYIKTESLLTYIT</sequence>
<gene>
    <name evidence="1" type="ORF">PYW08_004139</name>
</gene>
<protein>
    <submittedName>
        <fullName evidence="1">Uncharacterized protein</fullName>
    </submittedName>
</protein>
<proteinExistence type="predicted"/>